<proteinExistence type="predicted"/>
<evidence type="ECO:0000313" key="2">
    <source>
        <dbReference type="Proteomes" id="UP001628179"/>
    </source>
</evidence>
<organism evidence="1 2">
    <name type="scientific">Madurella fahalii</name>
    <dbReference type="NCBI Taxonomy" id="1157608"/>
    <lineage>
        <taxon>Eukaryota</taxon>
        <taxon>Fungi</taxon>
        <taxon>Dikarya</taxon>
        <taxon>Ascomycota</taxon>
        <taxon>Pezizomycotina</taxon>
        <taxon>Sordariomycetes</taxon>
        <taxon>Sordariomycetidae</taxon>
        <taxon>Sordariales</taxon>
        <taxon>Sordariales incertae sedis</taxon>
        <taxon>Madurella</taxon>
    </lineage>
</organism>
<dbReference type="EMBL" id="BAAFSV010000001">
    <property type="protein sequence ID" value="GAB1312049.1"/>
    <property type="molecule type" value="Genomic_DNA"/>
</dbReference>
<dbReference type="Proteomes" id="UP001628179">
    <property type="component" value="Unassembled WGS sequence"/>
</dbReference>
<sequence length="196" mass="21436">MAAPNVSEEMLTAIRAGVHPFMLRVLGLSAATQALSDSRVRYDAAMASQLPAPSDARAILGFFGLDAPAVDRVLSAAGQSVFSLPPKTRNAHGGWAFPLSDALEQAYHRSAPPAQHPVPQTYEGYFACGLQQGLRPEFACTVGLHPEDPRFSELQQDFYQMVDPQNASRDKVTSNKYLLDALWCDRMKQEGDESVR</sequence>
<dbReference type="GeneID" id="98173004"/>
<name>A0ABQ0G2S0_9PEZI</name>
<comment type="caution">
    <text evidence="1">The sequence shown here is derived from an EMBL/GenBank/DDBJ whole genome shotgun (WGS) entry which is preliminary data.</text>
</comment>
<reference evidence="1 2" key="1">
    <citation type="submission" date="2024-09" db="EMBL/GenBank/DDBJ databases">
        <title>Itraconazole resistance in Madurella fahalii resulting from another homologue of gene encoding cytochrome P450 14-alpha sterol demethylase (CYP51).</title>
        <authorList>
            <person name="Yoshioka I."/>
            <person name="Fahal A.H."/>
            <person name="Kaneko S."/>
            <person name="Yaguchi T."/>
        </authorList>
    </citation>
    <scope>NUCLEOTIDE SEQUENCE [LARGE SCALE GENOMIC DNA]</scope>
    <source>
        <strain evidence="1 2">IFM 68171</strain>
    </source>
</reference>
<evidence type="ECO:0000313" key="1">
    <source>
        <dbReference type="EMBL" id="GAB1312049.1"/>
    </source>
</evidence>
<keyword evidence="2" id="KW-1185">Reference proteome</keyword>
<protein>
    <submittedName>
        <fullName evidence="1">Uncharacterized protein</fullName>
    </submittedName>
</protein>
<dbReference type="RefSeq" id="XP_070913782.1">
    <property type="nucleotide sequence ID" value="XM_071057681.1"/>
</dbReference>
<accession>A0ABQ0G2S0</accession>
<gene>
    <name evidence="1" type="ORF">MFIFM68171_02259</name>
</gene>